<feature type="transmembrane region" description="Helical" evidence="9">
    <location>
        <begin position="244"/>
        <end position="267"/>
    </location>
</feature>
<reference evidence="10" key="2">
    <citation type="journal article" date="2021" name="PeerJ">
        <title>Extensive microbial diversity within the chicken gut microbiome revealed by metagenomics and culture.</title>
        <authorList>
            <person name="Gilroy R."/>
            <person name="Ravi A."/>
            <person name="Getino M."/>
            <person name="Pursley I."/>
            <person name="Horton D.L."/>
            <person name="Alikhan N.F."/>
            <person name="Baker D."/>
            <person name="Gharbi K."/>
            <person name="Hall N."/>
            <person name="Watson M."/>
            <person name="Adriaenssens E.M."/>
            <person name="Foster-Nyarko E."/>
            <person name="Jarju S."/>
            <person name="Secka A."/>
            <person name="Antonio M."/>
            <person name="Oren A."/>
            <person name="Chaudhuri R.R."/>
            <person name="La Ragione R."/>
            <person name="Hildebrand F."/>
            <person name="Pallen M.J."/>
        </authorList>
    </citation>
    <scope>NUCLEOTIDE SEQUENCE</scope>
    <source>
        <strain evidence="10">F6-4510</strain>
    </source>
</reference>
<comment type="pathway">
    <text evidence="2 9">Cofactor biosynthesis; adenosylcobalamin biosynthesis.</text>
</comment>
<feature type="transmembrane region" description="Helical" evidence="9">
    <location>
        <begin position="202"/>
        <end position="223"/>
    </location>
</feature>
<dbReference type="GO" id="GO:0015420">
    <property type="term" value="F:ABC-type vitamin B12 transporter activity"/>
    <property type="evidence" value="ECO:0007669"/>
    <property type="project" value="UniProtKB-UniRule"/>
</dbReference>
<evidence type="ECO:0000256" key="9">
    <source>
        <dbReference type="HAMAP-Rule" id="MF_00024"/>
    </source>
</evidence>
<evidence type="ECO:0000313" key="11">
    <source>
        <dbReference type="Proteomes" id="UP000823611"/>
    </source>
</evidence>
<dbReference type="Pfam" id="PF03186">
    <property type="entry name" value="CobD_Cbib"/>
    <property type="match status" value="1"/>
</dbReference>
<dbReference type="PANTHER" id="PTHR34308:SF1">
    <property type="entry name" value="COBALAMIN BIOSYNTHESIS PROTEIN CBIB"/>
    <property type="match status" value="1"/>
</dbReference>
<organism evidence="10 11">
    <name type="scientific">Candidatus Fimicola merdigallinarum</name>
    <dbReference type="NCBI Taxonomy" id="2840819"/>
    <lineage>
        <taxon>Bacteria</taxon>
        <taxon>Bacillati</taxon>
        <taxon>Bacillota</taxon>
        <taxon>Clostridia</taxon>
        <taxon>Lachnospirales</taxon>
        <taxon>Lachnospiraceae</taxon>
        <taxon>Lachnospiraceae incertae sedis</taxon>
        <taxon>Candidatus Fimicola</taxon>
    </lineage>
</organism>
<dbReference type="AlphaFoldDB" id="A0A9D9DXM6"/>
<keyword evidence="6 9" id="KW-0812">Transmembrane</keyword>
<proteinExistence type="inferred from homology"/>
<keyword evidence="4 9" id="KW-1003">Cell membrane</keyword>
<feature type="transmembrane region" description="Helical" evidence="9">
    <location>
        <begin position="48"/>
        <end position="68"/>
    </location>
</feature>
<evidence type="ECO:0000256" key="6">
    <source>
        <dbReference type="ARBA" id="ARBA00022692"/>
    </source>
</evidence>
<dbReference type="HAMAP" id="MF_00024">
    <property type="entry name" value="CobD_CbiB"/>
    <property type="match status" value="1"/>
</dbReference>
<dbReference type="EMBL" id="JADIMX010000117">
    <property type="protein sequence ID" value="MBO8434910.1"/>
    <property type="molecule type" value="Genomic_DNA"/>
</dbReference>
<feature type="transmembrane region" description="Helical" evidence="9">
    <location>
        <begin position="154"/>
        <end position="175"/>
    </location>
</feature>
<gene>
    <name evidence="9 10" type="primary">cobD</name>
    <name evidence="10" type="ORF">IAC55_06285</name>
</gene>
<feature type="transmembrane region" description="Helical" evidence="9">
    <location>
        <begin position="294"/>
        <end position="312"/>
    </location>
</feature>
<dbReference type="Proteomes" id="UP000823611">
    <property type="component" value="Unassembled WGS sequence"/>
</dbReference>
<evidence type="ECO:0000256" key="4">
    <source>
        <dbReference type="ARBA" id="ARBA00022475"/>
    </source>
</evidence>
<evidence type="ECO:0000256" key="7">
    <source>
        <dbReference type="ARBA" id="ARBA00022989"/>
    </source>
</evidence>
<comment type="function">
    <text evidence="9">Converts cobyric acid to cobinamide by the addition of aminopropanol on the F carboxylic group.</text>
</comment>
<sequence>MIKLVLALIIDYIFGDPYNYPHPVKYIGKLISFLDNNMRKFFKSKKGLRFAGFLTVIITVLASFFAVWGVSHILNKIHPLLSFAFEVIIIWNCIALRCLEKEVMKIYYSLKDRDIEKARKEISYLVSRDTEQLDEKGIVKATVETASENITDGIISPIIYIMIGGAPLGIAYKAINTLDSMIGYKNEKYMDFGFFGAKLDDVANFIPARISGFAMVLFAFMTGKDYKNGFRIMMRDNKKSKSPNAGWTESVIAGVMGVELCGATSYFGKTVYKDTIGDNIKDINYENIKTTVDFMYGATVVVVTLGIIIAFLI</sequence>
<evidence type="ECO:0000256" key="1">
    <source>
        <dbReference type="ARBA" id="ARBA00004651"/>
    </source>
</evidence>
<dbReference type="InterPro" id="IPR004485">
    <property type="entry name" value="Cobalamin_biosynth_CobD/CbiB"/>
</dbReference>
<keyword evidence="7 9" id="KW-1133">Transmembrane helix</keyword>
<dbReference type="GO" id="GO:0005886">
    <property type="term" value="C:plasma membrane"/>
    <property type="evidence" value="ECO:0007669"/>
    <property type="project" value="UniProtKB-SubCell"/>
</dbReference>
<keyword evidence="5 9" id="KW-0169">Cobalamin biosynthesis</keyword>
<evidence type="ECO:0000256" key="5">
    <source>
        <dbReference type="ARBA" id="ARBA00022573"/>
    </source>
</evidence>
<dbReference type="NCBIfam" id="TIGR00380">
    <property type="entry name" value="cobal_cbiB"/>
    <property type="match status" value="1"/>
</dbReference>
<comment type="subcellular location">
    <subcellularLocation>
        <location evidence="1 9">Cell membrane</location>
        <topology evidence="1 9">Multi-pass membrane protein</topology>
    </subcellularLocation>
</comment>
<feature type="transmembrane region" description="Helical" evidence="9">
    <location>
        <begin position="80"/>
        <end position="99"/>
    </location>
</feature>
<name>A0A9D9DXM6_9FIRM</name>
<dbReference type="GO" id="GO:0009236">
    <property type="term" value="P:cobalamin biosynthetic process"/>
    <property type="evidence" value="ECO:0007669"/>
    <property type="project" value="UniProtKB-UniRule"/>
</dbReference>
<evidence type="ECO:0000256" key="8">
    <source>
        <dbReference type="ARBA" id="ARBA00023136"/>
    </source>
</evidence>
<dbReference type="GO" id="GO:0048472">
    <property type="term" value="F:threonine-phosphate decarboxylase activity"/>
    <property type="evidence" value="ECO:0007669"/>
    <property type="project" value="InterPro"/>
</dbReference>
<evidence type="ECO:0000313" key="10">
    <source>
        <dbReference type="EMBL" id="MBO8434910.1"/>
    </source>
</evidence>
<keyword evidence="8 9" id="KW-0472">Membrane</keyword>
<evidence type="ECO:0000256" key="3">
    <source>
        <dbReference type="ARBA" id="ARBA00006263"/>
    </source>
</evidence>
<evidence type="ECO:0000256" key="2">
    <source>
        <dbReference type="ARBA" id="ARBA00004953"/>
    </source>
</evidence>
<accession>A0A9D9DXM6</accession>
<comment type="similarity">
    <text evidence="3 9">Belongs to the CobD/CbiB family.</text>
</comment>
<protein>
    <recommendedName>
        <fullName evidence="9">Cobalamin biosynthesis protein CobD</fullName>
    </recommendedName>
</protein>
<comment type="caution">
    <text evidence="10">The sequence shown here is derived from an EMBL/GenBank/DDBJ whole genome shotgun (WGS) entry which is preliminary data.</text>
</comment>
<dbReference type="PANTHER" id="PTHR34308">
    <property type="entry name" value="COBALAMIN BIOSYNTHESIS PROTEIN CBIB"/>
    <property type="match status" value="1"/>
</dbReference>
<reference evidence="10" key="1">
    <citation type="submission" date="2020-10" db="EMBL/GenBank/DDBJ databases">
        <authorList>
            <person name="Gilroy R."/>
        </authorList>
    </citation>
    <scope>NUCLEOTIDE SEQUENCE</scope>
    <source>
        <strain evidence="10">F6-4510</strain>
    </source>
</reference>